<feature type="transmembrane region" description="Helical" evidence="7">
    <location>
        <begin position="118"/>
        <end position="143"/>
    </location>
</feature>
<keyword evidence="8" id="KW-0732">Signal</keyword>
<feature type="signal peptide" evidence="8">
    <location>
        <begin position="1"/>
        <end position="21"/>
    </location>
</feature>
<dbReference type="Pfam" id="PF02535">
    <property type="entry name" value="Zip"/>
    <property type="match status" value="1"/>
</dbReference>
<evidence type="ECO:0000256" key="5">
    <source>
        <dbReference type="ARBA" id="ARBA00023136"/>
    </source>
</evidence>
<proteinExistence type="inferred from homology"/>
<evidence type="ECO:0000256" key="7">
    <source>
        <dbReference type="SAM" id="Phobius"/>
    </source>
</evidence>
<evidence type="ECO:0000313" key="10">
    <source>
        <dbReference type="Proteomes" id="UP001626550"/>
    </source>
</evidence>
<evidence type="ECO:0000256" key="2">
    <source>
        <dbReference type="ARBA" id="ARBA00022448"/>
    </source>
</evidence>
<feature type="transmembrane region" description="Helical" evidence="7">
    <location>
        <begin position="193"/>
        <end position="216"/>
    </location>
</feature>
<evidence type="ECO:0000313" key="9">
    <source>
        <dbReference type="EMBL" id="KAL3307372.1"/>
    </source>
</evidence>
<dbReference type="AlphaFoldDB" id="A0ABD2PKL3"/>
<keyword evidence="5 7" id="KW-0472">Membrane</keyword>
<evidence type="ECO:0000256" key="1">
    <source>
        <dbReference type="ARBA" id="ARBA00004141"/>
    </source>
</evidence>
<feature type="transmembrane region" description="Helical" evidence="7">
    <location>
        <begin position="164"/>
        <end position="181"/>
    </location>
</feature>
<keyword evidence="4 7" id="KW-1133">Transmembrane helix</keyword>
<feature type="chain" id="PRO_5044846219" evidence="8">
    <location>
        <begin position="22"/>
        <end position="217"/>
    </location>
</feature>
<keyword evidence="2" id="KW-0813">Transport</keyword>
<sequence>MSLCVLSGILCFLLVEKTVRIFKGDHSHSHATPGKKSKELKEEQAIGFKTSGYLNLAADFSHNFTDGLAIAASFLVSRNVGLVTTVTVLVHELPHEIGDFAILIQAGCTPTKAIMLQFITAVGALMGAIFSLVTVGVLPAMFSTKDSSNLPVAHLPIEQMTSKILPFTAGGFIYIALVTVIPDLLSTSQKSSIWQNLIELFAMLLGIMLMVIVGMYE</sequence>
<comment type="similarity">
    <text evidence="6">Belongs to the ZIP transporter (TC 2.A.5) family. KE4/Catsup subfamily.</text>
</comment>
<evidence type="ECO:0000256" key="6">
    <source>
        <dbReference type="ARBA" id="ARBA00038485"/>
    </source>
</evidence>
<dbReference type="GO" id="GO:0016020">
    <property type="term" value="C:membrane"/>
    <property type="evidence" value="ECO:0007669"/>
    <property type="project" value="UniProtKB-SubCell"/>
</dbReference>
<dbReference type="InterPro" id="IPR003689">
    <property type="entry name" value="ZIP"/>
</dbReference>
<dbReference type="PANTHER" id="PTHR16950:SF25">
    <property type="entry name" value="ZINC TRANSPORTER SLC39A7"/>
    <property type="match status" value="1"/>
</dbReference>
<reference evidence="9 10" key="1">
    <citation type="submission" date="2024-11" db="EMBL/GenBank/DDBJ databases">
        <title>Adaptive evolution of stress response genes in parasites aligns with host niche diversity.</title>
        <authorList>
            <person name="Hahn C."/>
            <person name="Resl P."/>
        </authorList>
    </citation>
    <scope>NUCLEOTIDE SEQUENCE [LARGE SCALE GENOMIC DNA]</scope>
    <source>
        <strain evidence="9">EGGRZ-B1_66</strain>
        <tissue evidence="9">Body</tissue>
    </source>
</reference>
<comment type="caution">
    <text evidence="9">The sequence shown here is derived from an EMBL/GenBank/DDBJ whole genome shotgun (WGS) entry which is preliminary data.</text>
</comment>
<organism evidence="9 10">
    <name type="scientific">Cichlidogyrus casuarinus</name>
    <dbReference type="NCBI Taxonomy" id="1844966"/>
    <lineage>
        <taxon>Eukaryota</taxon>
        <taxon>Metazoa</taxon>
        <taxon>Spiralia</taxon>
        <taxon>Lophotrochozoa</taxon>
        <taxon>Platyhelminthes</taxon>
        <taxon>Monogenea</taxon>
        <taxon>Monopisthocotylea</taxon>
        <taxon>Dactylogyridea</taxon>
        <taxon>Ancyrocephalidae</taxon>
        <taxon>Cichlidogyrus</taxon>
    </lineage>
</organism>
<keyword evidence="3 7" id="KW-0812">Transmembrane</keyword>
<evidence type="ECO:0000256" key="4">
    <source>
        <dbReference type="ARBA" id="ARBA00022989"/>
    </source>
</evidence>
<name>A0ABD2PKL3_9PLAT</name>
<dbReference type="PANTHER" id="PTHR16950">
    <property type="entry name" value="ZINC TRANSPORTER SLC39A7 HISTIDINE-RICH MEMBRANE PROTEIN KE4"/>
    <property type="match status" value="1"/>
</dbReference>
<accession>A0ABD2PKL3</accession>
<evidence type="ECO:0000256" key="8">
    <source>
        <dbReference type="SAM" id="SignalP"/>
    </source>
</evidence>
<protein>
    <submittedName>
        <fullName evidence="9">Uncharacterized protein</fullName>
    </submittedName>
</protein>
<keyword evidence="10" id="KW-1185">Reference proteome</keyword>
<dbReference type="Proteomes" id="UP001626550">
    <property type="component" value="Unassembled WGS sequence"/>
</dbReference>
<comment type="subcellular location">
    <subcellularLocation>
        <location evidence="1">Membrane</location>
        <topology evidence="1">Multi-pass membrane protein</topology>
    </subcellularLocation>
</comment>
<evidence type="ECO:0000256" key="3">
    <source>
        <dbReference type="ARBA" id="ARBA00022692"/>
    </source>
</evidence>
<dbReference type="EMBL" id="JBJKFK010007529">
    <property type="protein sequence ID" value="KAL3307372.1"/>
    <property type="molecule type" value="Genomic_DNA"/>
</dbReference>
<gene>
    <name evidence="9" type="ORF">Ciccas_014118</name>
</gene>